<gene>
    <name evidence="3" type="ORF">HCN08_28835</name>
</gene>
<evidence type="ECO:0000259" key="2">
    <source>
        <dbReference type="Pfam" id="PF26136"/>
    </source>
</evidence>
<proteinExistence type="predicted"/>
<reference evidence="3 4" key="1">
    <citation type="submission" date="2020-03" db="EMBL/GenBank/DDBJ databases">
        <title>WGS of actinomycetes isolated from Thailand.</title>
        <authorList>
            <person name="Thawai C."/>
        </authorList>
    </citation>
    <scope>NUCLEOTIDE SEQUENCE [LARGE SCALE GENOMIC DNA]</scope>
    <source>
        <strain evidence="3 4">PRB2-1</strain>
    </source>
</reference>
<dbReference type="Pfam" id="PF26136">
    <property type="entry name" value="SCO6045_C"/>
    <property type="match status" value="1"/>
</dbReference>
<evidence type="ECO:0000313" key="4">
    <source>
        <dbReference type="Proteomes" id="UP000734511"/>
    </source>
</evidence>
<dbReference type="RefSeq" id="WP_167986221.1">
    <property type="nucleotide sequence ID" value="NZ_JAATEJ010000029.1"/>
</dbReference>
<protein>
    <recommendedName>
        <fullName evidence="2">SCO6045-like C-terminal domain-containing protein</fullName>
    </recommendedName>
</protein>
<evidence type="ECO:0000313" key="3">
    <source>
        <dbReference type="EMBL" id="NJP47380.1"/>
    </source>
</evidence>
<accession>A0ABX0ZTY9</accession>
<evidence type="ECO:0000256" key="1">
    <source>
        <dbReference type="SAM" id="MobiDB-lite"/>
    </source>
</evidence>
<dbReference type="InterPro" id="IPR058711">
    <property type="entry name" value="SCO6045-like_C"/>
</dbReference>
<sequence length="71" mass="7700">MSDVARAALGVAQERLLAALVGGAEAPDGFDVERVRVQAEALRAKHAHTAAHAPDPAPTLRQRLTRRRPRR</sequence>
<feature type="compositionally biased region" description="Low complexity" evidence="1">
    <location>
        <begin position="50"/>
        <end position="62"/>
    </location>
</feature>
<name>A0ABX0ZTY9_9ACTN</name>
<organism evidence="3 4">
    <name type="scientific">Actinacidiphila epipremni</name>
    <dbReference type="NCBI Taxonomy" id="2053013"/>
    <lineage>
        <taxon>Bacteria</taxon>
        <taxon>Bacillati</taxon>
        <taxon>Actinomycetota</taxon>
        <taxon>Actinomycetes</taxon>
        <taxon>Kitasatosporales</taxon>
        <taxon>Streptomycetaceae</taxon>
        <taxon>Actinacidiphila</taxon>
    </lineage>
</organism>
<feature type="domain" description="SCO6045-like C-terminal" evidence="2">
    <location>
        <begin position="12"/>
        <end position="65"/>
    </location>
</feature>
<dbReference type="Proteomes" id="UP000734511">
    <property type="component" value="Unassembled WGS sequence"/>
</dbReference>
<dbReference type="EMBL" id="JAATEJ010000029">
    <property type="protein sequence ID" value="NJP47380.1"/>
    <property type="molecule type" value="Genomic_DNA"/>
</dbReference>
<keyword evidence="4" id="KW-1185">Reference proteome</keyword>
<feature type="region of interest" description="Disordered" evidence="1">
    <location>
        <begin position="44"/>
        <end position="71"/>
    </location>
</feature>
<comment type="caution">
    <text evidence="3">The sequence shown here is derived from an EMBL/GenBank/DDBJ whole genome shotgun (WGS) entry which is preliminary data.</text>
</comment>